<dbReference type="SUPFAM" id="SSF54160">
    <property type="entry name" value="Chromo domain-like"/>
    <property type="match status" value="1"/>
</dbReference>
<evidence type="ECO:0000313" key="3">
    <source>
        <dbReference type="Proteomes" id="UP000595140"/>
    </source>
</evidence>
<evidence type="ECO:0000313" key="2">
    <source>
        <dbReference type="EMBL" id="VFQ59818.1"/>
    </source>
</evidence>
<feature type="domain" description="Tf2-1-like SH3-like" evidence="1">
    <location>
        <begin position="40"/>
        <end position="70"/>
    </location>
</feature>
<sequence length="190" mass="21485">MMIYIHGQDLVLGVQWLQQLGKVTQDYANLTLAFTWDGKQRVGTVAYHLELPAGSRIHPLFHVSLLRPFHGNPTKANPLPLPAELVEGRAPSRPVRVHGYRTTLMDGLPVRQALVEWTDGGLADASWEPVETLGRKYPDFHLEDKKLDMWQFKYSDFITRNVTRVLFYDKIASSESPILSPLYALISSSA</sequence>
<dbReference type="Proteomes" id="UP000595140">
    <property type="component" value="Unassembled WGS sequence"/>
</dbReference>
<reference evidence="2 3" key="1">
    <citation type="submission" date="2018-04" db="EMBL/GenBank/DDBJ databases">
        <authorList>
            <person name="Vogel A."/>
        </authorList>
    </citation>
    <scope>NUCLEOTIDE SEQUENCE [LARGE SCALE GENOMIC DNA]</scope>
</reference>
<dbReference type="InterPro" id="IPR056924">
    <property type="entry name" value="SH3_Tf2-1"/>
</dbReference>
<keyword evidence="3" id="KW-1185">Reference proteome</keyword>
<dbReference type="EMBL" id="OOIL02000049">
    <property type="protein sequence ID" value="VFQ59818.1"/>
    <property type="molecule type" value="Genomic_DNA"/>
</dbReference>
<dbReference type="OrthoDB" id="1280581at2759"/>
<gene>
    <name evidence="2" type="ORF">CCAM_LOCUS1594</name>
</gene>
<dbReference type="Pfam" id="PF24626">
    <property type="entry name" value="SH3_Tf2-1"/>
    <property type="match status" value="1"/>
</dbReference>
<proteinExistence type="predicted"/>
<dbReference type="InterPro" id="IPR016197">
    <property type="entry name" value="Chromo-like_dom_sf"/>
</dbReference>
<dbReference type="AlphaFoldDB" id="A0A484K4Z9"/>
<protein>
    <recommendedName>
        <fullName evidence="1">Tf2-1-like SH3-like domain-containing protein</fullName>
    </recommendedName>
</protein>
<name>A0A484K4Z9_9ASTE</name>
<accession>A0A484K4Z9</accession>
<organism evidence="2 3">
    <name type="scientific">Cuscuta campestris</name>
    <dbReference type="NCBI Taxonomy" id="132261"/>
    <lineage>
        <taxon>Eukaryota</taxon>
        <taxon>Viridiplantae</taxon>
        <taxon>Streptophyta</taxon>
        <taxon>Embryophyta</taxon>
        <taxon>Tracheophyta</taxon>
        <taxon>Spermatophyta</taxon>
        <taxon>Magnoliopsida</taxon>
        <taxon>eudicotyledons</taxon>
        <taxon>Gunneridae</taxon>
        <taxon>Pentapetalae</taxon>
        <taxon>asterids</taxon>
        <taxon>lamiids</taxon>
        <taxon>Solanales</taxon>
        <taxon>Convolvulaceae</taxon>
        <taxon>Cuscuteae</taxon>
        <taxon>Cuscuta</taxon>
        <taxon>Cuscuta subgen. Grammica</taxon>
        <taxon>Cuscuta sect. Cleistogrammica</taxon>
    </lineage>
</organism>
<evidence type="ECO:0000259" key="1">
    <source>
        <dbReference type="Pfam" id="PF24626"/>
    </source>
</evidence>